<evidence type="ECO:0000256" key="3">
    <source>
        <dbReference type="ARBA" id="ARBA00007812"/>
    </source>
</evidence>
<sequence>MQNGCAAKGSRGQAAPAIADNKEEDSVLTAKLLFKCLEREGVEIIFGYPGGALLPIYDALRDSSIEHILVRNEQSAPHYASGYARETGKVGVCLATSGPGATNLITGIASAYLDSIPVVAITGQVNRELIGTDAFQEADIFGATLPFVKHSYLVKDPESLPKIIKEAFFIASTGRPGPVLIDIPRDVQLEIVKRPKYSDEVAIRGYKPTYEGHTGQIRRAIRKIKASDRPLIYAGGGVVSSHGEAALLKLAETIGAPVVTSFMGIGAFPQNHPLYAGIWGSHGYAHTNRIVEAADLALCIGARMSNRGTSTDVLNKKELIHIDIDPAEIGKNVNDTNIPIVGDAKIVVAELLEKGIETDTRKWLEEVRRIKADNPVCLDDYPGMAGVNPKKIFAWLSGQVPEDTTLVADVGLNQVWAALHFQVRNDRCYMTSGGLGTMGYAIPAASGVAFATRKAPKTVIGVCGDGSFQMAVGELGVIAEYRLPVKLILLNNHKLGMVRQQQHDNYGKNHYSGTDIDFNVNFMQLAQAYDIQGYHAETQEEAETAILNALKQPGPALVECVVSEDYLKF</sequence>
<evidence type="ECO:0000256" key="6">
    <source>
        <dbReference type="ARBA" id="ARBA00023052"/>
    </source>
</evidence>
<evidence type="ECO:0000256" key="8">
    <source>
        <dbReference type="ARBA" id="ARBA00048670"/>
    </source>
</evidence>
<comment type="similarity">
    <text evidence="3 9">Belongs to the TPP enzyme family.</text>
</comment>
<comment type="catalytic activity">
    <reaction evidence="8 9">
        <text>2 pyruvate + H(+) = (2S)-2-acetolactate + CO2</text>
        <dbReference type="Rhea" id="RHEA:25249"/>
        <dbReference type="ChEBI" id="CHEBI:15361"/>
        <dbReference type="ChEBI" id="CHEBI:15378"/>
        <dbReference type="ChEBI" id="CHEBI:16526"/>
        <dbReference type="ChEBI" id="CHEBI:58476"/>
        <dbReference type="EC" id="2.2.1.6"/>
    </reaction>
</comment>
<comment type="caution">
    <text evidence="13">The sequence shown here is derived from an EMBL/GenBank/DDBJ whole genome shotgun (WGS) entry which is preliminary data.</text>
</comment>
<evidence type="ECO:0000256" key="4">
    <source>
        <dbReference type="ARBA" id="ARBA00013145"/>
    </source>
</evidence>
<dbReference type="GO" id="GO:0005948">
    <property type="term" value="C:acetolactate synthase complex"/>
    <property type="evidence" value="ECO:0007669"/>
    <property type="project" value="TreeGrafter"/>
</dbReference>
<dbReference type="eggNOG" id="COG0028">
    <property type="taxonomic scope" value="Bacteria"/>
</dbReference>
<dbReference type="InterPro" id="IPR045229">
    <property type="entry name" value="TPP_enz"/>
</dbReference>
<dbReference type="InterPro" id="IPR029035">
    <property type="entry name" value="DHS-like_NAD/FAD-binding_dom"/>
</dbReference>
<dbReference type="GO" id="GO:0050660">
    <property type="term" value="F:flavin adenine dinucleotide binding"/>
    <property type="evidence" value="ECO:0007669"/>
    <property type="project" value="InterPro"/>
</dbReference>
<keyword evidence="9" id="KW-0460">Magnesium</keyword>
<evidence type="ECO:0000256" key="9">
    <source>
        <dbReference type="RuleBase" id="RU003591"/>
    </source>
</evidence>
<evidence type="ECO:0000259" key="11">
    <source>
        <dbReference type="Pfam" id="PF02775"/>
    </source>
</evidence>
<dbReference type="Pfam" id="PF02776">
    <property type="entry name" value="TPP_enzyme_N"/>
    <property type="match status" value="1"/>
</dbReference>
<feature type="domain" description="Thiamine pyrophosphate enzyme central" evidence="10">
    <location>
        <begin position="217"/>
        <end position="351"/>
    </location>
</feature>
<proteinExistence type="inferred from homology"/>
<accession>E6MJA5</accession>
<dbReference type="SUPFAM" id="SSF52467">
    <property type="entry name" value="DHS-like NAD/FAD-binding domain"/>
    <property type="match status" value="1"/>
</dbReference>
<comment type="pathway">
    <text evidence="2 9">Amino-acid biosynthesis; L-valine biosynthesis; L-valine from pyruvate: step 1/4.</text>
</comment>
<dbReference type="Gene3D" id="3.40.50.1220">
    <property type="entry name" value="TPP-binding domain"/>
    <property type="match status" value="1"/>
</dbReference>
<dbReference type="GO" id="GO:0009099">
    <property type="term" value="P:L-valine biosynthetic process"/>
    <property type="evidence" value="ECO:0007669"/>
    <property type="project" value="UniProtKB-UniPathway"/>
</dbReference>
<dbReference type="PANTHER" id="PTHR18968:SF13">
    <property type="entry name" value="ACETOLACTATE SYNTHASE CATALYTIC SUBUNIT, MITOCHONDRIAL"/>
    <property type="match status" value="1"/>
</dbReference>
<dbReference type="PANTHER" id="PTHR18968">
    <property type="entry name" value="THIAMINE PYROPHOSPHATE ENZYMES"/>
    <property type="match status" value="1"/>
</dbReference>
<comment type="cofactor">
    <cofactor evidence="9">
        <name>Mg(2+)</name>
        <dbReference type="ChEBI" id="CHEBI:18420"/>
    </cofactor>
    <text evidence="9">Binds 1 Mg(2+) ion per subunit.</text>
</comment>
<evidence type="ECO:0000259" key="10">
    <source>
        <dbReference type="Pfam" id="PF00205"/>
    </source>
</evidence>
<dbReference type="GO" id="GO:0009097">
    <property type="term" value="P:isoleucine biosynthetic process"/>
    <property type="evidence" value="ECO:0007669"/>
    <property type="project" value="UniProtKB-UniPathway"/>
</dbReference>
<evidence type="ECO:0000256" key="7">
    <source>
        <dbReference type="ARBA" id="ARBA00023304"/>
    </source>
</evidence>
<gene>
    <name evidence="13" type="primary">ilvB</name>
    <name evidence="13" type="ORF">HMP0721_2090</name>
</gene>
<organism evidence="13 14">
    <name type="scientific">Pseudoramibacter alactolyticus ATCC 23263</name>
    <dbReference type="NCBI Taxonomy" id="887929"/>
    <lineage>
        <taxon>Bacteria</taxon>
        <taxon>Bacillati</taxon>
        <taxon>Bacillota</taxon>
        <taxon>Clostridia</taxon>
        <taxon>Eubacteriales</taxon>
        <taxon>Eubacteriaceae</taxon>
        <taxon>Pseudoramibacter</taxon>
    </lineage>
</organism>
<comment type="pathway">
    <text evidence="1 9">Amino-acid biosynthesis; L-isoleucine biosynthesis; L-isoleucine from 2-oxobutanoate: step 1/4.</text>
</comment>
<dbReference type="UniPathway" id="UPA00049">
    <property type="reaction ID" value="UER00059"/>
</dbReference>
<dbReference type="GO" id="GO:0003984">
    <property type="term" value="F:acetolactate synthase activity"/>
    <property type="evidence" value="ECO:0007669"/>
    <property type="project" value="UniProtKB-EC"/>
</dbReference>
<keyword evidence="9 13" id="KW-0808">Transferase</keyword>
<keyword evidence="9" id="KW-0479">Metal-binding</keyword>
<reference evidence="13 14" key="1">
    <citation type="submission" date="2010-12" db="EMBL/GenBank/DDBJ databases">
        <authorList>
            <person name="Muzny D."/>
            <person name="Qin X."/>
            <person name="Deng J."/>
            <person name="Jiang H."/>
            <person name="Liu Y."/>
            <person name="Qu J."/>
            <person name="Song X.-Z."/>
            <person name="Zhang L."/>
            <person name="Thornton R."/>
            <person name="Coyle M."/>
            <person name="Francisco L."/>
            <person name="Jackson L."/>
            <person name="Javaid M."/>
            <person name="Korchina V."/>
            <person name="Kovar C."/>
            <person name="Mata R."/>
            <person name="Mathew T."/>
            <person name="Ngo R."/>
            <person name="Nguyen L."/>
            <person name="Nguyen N."/>
            <person name="Okwuonu G."/>
            <person name="Ongeri F."/>
            <person name="Pham C."/>
            <person name="Simmons D."/>
            <person name="Wilczek-Boney K."/>
            <person name="Hale W."/>
            <person name="Jakkamsetti A."/>
            <person name="Pham P."/>
            <person name="Ruth R."/>
            <person name="San Lucas F."/>
            <person name="Warren J."/>
            <person name="Zhang J."/>
            <person name="Zhao Z."/>
            <person name="Zhou C."/>
            <person name="Zhu D."/>
            <person name="Lee S."/>
            <person name="Bess C."/>
            <person name="Blankenburg K."/>
            <person name="Forbes L."/>
            <person name="Fu Q."/>
            <person name="Gubbala S."/>
            <person name="Hirani K."/>
            <person name="Jayaseelan J.C."/>
            <person name="Lara F."/>
            <person name="Munidasa M."/>
            <person name="Palculict T."/>
            <person name="Patil S."/>
            <person name="Pu L.-L."/>
            <person name="Saada N."/>
            <person name="Tang L."/>
            <person name="Weissenberger G."/>
            <person name="Zhu Y."/>
            <person name="Hemphill L."/>
            <person name="Shang Y."/>
            <person name="Youmans B."/>
            <person name="Ayvaz T."/>
            <person name="Ross M."/>
            <person name="Santibanez J."/>
            <person name="Aqrawi P."/>
            <person name="Gross S."/>
            <person name="Joshi V."/>
            <person name="Fowler G."/>
            <person name="Nazareth L."/>
            <person name="Reid J."/>
            <person name="Worley K."/>
            <person name="Petrosino J."/>
            <person name="Highlander S."/>
            <person name="Gibbs R."/>
        </authorList>
    </citation>
    <scope>NUCLEOTIDE SEQUENCE [LARGE SCALE GENOMIC DNA]</scope>
    <source>
        <strain evidence="13 14">ATCC 23263</strain>
    </source>
</reference>
<dbReference type="InterPro" id="IPR012000">
    <property type="entry name" value="Thiamin_PyroP_enz_cen_dom"/>
</dbReference>
<evidence type="ECO:0000256" key="1">
    <source>
        <dbReference type="ARBA" id="ARBA00004974"/>
    </source>
</evidence>
<evidence type="ECO:0000259" key="12">
    <source>
        <dbReference type="Pfam" id="PF02776"/>
    </source>
</evidence>
<dbReference type="InterPro" id="IPR011766">
    <property type="entry name" value="TPP_enzyme_TPP-bd"/>
</dbReference>
<evidence type="ECO:0000313" key="14">
    <source>
        <dbReference type="Proteomes" id="UP000004754"/>
    </source>
</evidence>
<keyword evidence="7 9" id="KW-0100">Branched-chain amino acid biosynthesis</keyword>
<evidence type="ECO:0000256" key="5">
    <source>
        <dbReference type="ARBA" id="ARBA00022605"/>
    </source>
</evidence>
<dbReference type="Pfam" id="PF00205">
    <property type="entry name" value="TPP_enzyme_M"/>
    <property type="match status" value="1"/>
</dbReference>
<comment type="cofactor">
    <cofactor evidence="9">
        <name>thiamine diphosphate</name>
        <dbReference type="ChEBI" id="CHEBI:58937"/>
    </cofactor>
    <text evidence="9">Binds 1 thiamine pyrophosphate per subunit.</text>
</comment>
<dbReference type="NCBIfam" id="TIGR00118">
    <property type="entry name" value="acolac_lg"/>
    <property type="match status" value="1"/>
</dbReference>
<dbReference type="Proteomes" id="UP000004754">
    <property type="component" value="Unassembled WGS sequence"/>
</dbReference>
<dbReference type="HOGENOM" id="CLU_013748_1_2_9"/>
<dbReference type="AlphaFoldDB" id="E6MJA5"/>
<dbReference type="UniPathway" id="UPA00047">
    <property type="reaction ID" value="UER00055"/>
</dbReference>
<name>E6MJA5_9FIRM</name>
<dbReference type="InterPro" id="IPR012846">
    <property type="entry name" value="Acetolactate_synth_lsu"/>
</dbReference>
<dbReference type="InterPro" id="IPR012001">
    <property type="entry name" value="Thiamin_PyroP_enz_TPP-bd_dom"/>
</dbReference>
<dbReference type="EMBL" id="AEQN01000026">
    <property type="protein sequence ID" value="EFV00925.1"/>
    <property type="molecule type" value="Genomic_DNA"/>
</dbReference>
<dbReference type="FunFam" id="3.40.50.970:FF:000007">
    <property type="entry name" value="Acetolactate synthase"/>
    <property type="match status" value="1"/>
</dbReference>
<keyword evidence="6 9" id="KW-0786">Thiamine pyrophosphate</keyword>
<dbReference type="GO" id="GO:0030976">
    <property type="term" value="F:thiamine pyrophosphate binding"/>
    <property type="evidence" value="ECO:0007669"/>
    <property type="project" value="UniProtKB-UniRule"/>
</dbReference>
<keyword evidence="14" id="KW-1185">Reference proteome</keyword>
<evidence type="ECO:0000313" key="13">
    <source>
        <dbReference type="EMBL" id="EFV00925.1"/>
    </source>
</evidence>
<protein>
    <recommendedName>
        <fullName evidence="4 9">Acetolactate synthase</fullName>
        <ecNumber evidence="4 9">2.2.1.6</ecNumber>
    </recommendedName>
</protein>
<dbReference type="Gene3D" id="3.40.50.970">
    <property type="match status" value="2"/>
</dbReference>
<dbReference type="InterPro" id="IPR029061">
    <property type="entry name" value="THDP-binding"/>
</dbReference>
<keyword evidence="5 9" id="KW-0028">Amino-acid biosynthesis</keyword>
<dbReference type="EC" id="2.2.1.6" evidence="4 9"/>
<evidence type="ECO:0000256" key="2">
    <source>
        <dbReference type="ARBA" id="ARBA00005025"/>
    </source>
</evidence>
<dbReference type="STRING" id="887929.HMP0721_2090"/>
<dbReference type="SUPFAM" id="SSF52518">
    <property type="entry name" value="Thiamin diphosphate-binding fold (THDP-binding)"/>
    <property type="match status" value="2"/>
</dbReference>
<dbReference type="CDD" id="cd07035">
    <property type="entry name" value="TPP_PYR_POX_like"/>
    <property type="match status" value="1"/>
</dbReference>
<dbReference type="GO" id="GO:0000287">
    <property type="term" value="F:magnesium ion binding"/>
    <property type="evidence" value="ECO:0007669"/>
    <property type="project" value="UniProtKB-UniRule"/>
</dbReference>
<feature type="domain" description="Thiamine pyrophosphate enzyme TPP-binding" evidence="11">
    <location>
        <begin position="409"/>
        <end position="560"/>
    </location>
</feature>
<dbReference type="Pfam" id="PF02775">
    <property type="entry name" value="TPP_enzyme_C"/>
    <property type="match status" value="1"/>
</dbReference>
<feature type="domain" description="Thiamine pyrophosphate enzyme N-terminal TPP-binding" evidence="12">
    <location>
        <begin position="30"/>
        <end position="140"/>
    </location>
</feature>